<name>A0A3G9IQJ3_9ACTN</name>
<organism evidence="1 2">
    <name type="scientific">Nocardioides baekrokdamisoli</name>
    <dbReference type="NCBI Taxonomy" id="1804624"/>
    <lineage>
        <taxon>Bacteria</taxon>
        <taxon>Bacillati</taxon>
        <taxon>Actinomycetota</taxon>
        <taxon>Actinomycetes</taxon>
        <taxon>Propionibacteriales</taxon>
        <taxon>Nocardioidaceae</taxon>
        <taxon>Nocardioides</taxon>
    </lineage>
</organism>
<accession>A0A3G9IQJ3</accession>
<dbReference type="Proteomes" id="UP000271573">
    <property type="component" value="Chromosome"/>
</dbReference>
<sequence>MPYGSRNAGLRPTGISNKICAIESASGTGWTVAVVAVLLAEGEGVAECVVLGDTVGVPADIEPHAVSAAVARTIRPPRIPVLIVIFPTDQWASKCCGSLVPYVHENRFARMIDTTVSHVCRQA</sequence>
<evidence type="ECO:0000313" key="2">
    <source>
        <dbReference type="Proteomes" id="UP000271573"/>
    </source>
</evidence>
<evidence type="ECO:0000313" key="1">
    <source>
        <dbReference type="EMBL" id="BBH15901.1"/>
    </source>
</evidence>
<gene>
    <name evidence="1" type="ORF">Back2_01880</name>
</gene>
<protein>
    <submittedName>
        <fullName evidence="1">Uncharacterized protein</fullName>
    </submittedName>
</protein>
<keyword evidence="2" id="KW-1185">Reference proteome</keyword>
<dbReference type="KEGG" id="nbe:Back2_01880"/>
<dbReference type="AlphaFoldDB" id="A0A3G9IQJ3"/>
<proteinExistence type="predicted"/>
<reference evidence="1 2" key="1">
    <citation type="submission" date="2018-11" db="EMBL/GenBank/DDBJ databases">
        <title>Complete genome sequence of Nocardioides baekrokdamisoli strain KCTC 39748.</title>
        <authorList>
            <person name="Kang S.W."/>
            <person name="Lee K.C."/>
            <person name="Kim K.K."/>
            <person name="Kim J.S."/>
            <person name="Kim D.S."/>
            <person name="Ko S.H."/>
            <person name="Yang S.H."/>
            <person name="Shin Y.K."/>
            <person name="Lee J.S."/>
        </authorList>
    </citation>
    <scope>NUCLEOTIDE SEQUENCE [LARGE SCALE GENOMIC DNA]</scope>
    <source>
        <strain evidence="1 2">KCTC 39748</strain>
    </source>
</reference>
<dbReference type="EMBL" id="AP019307">
    <property type="protein sequence ID" value="BBH15901.1"/>
    <property type="molecule type" value="Genomic_DNA"/>
</dbReference>